<sequence>MDDWFASEPTDDAASADSALREGPADDLWVYQDGQLWDLGPADVDADGDGVPDSITSDSDGDPVILTDSDGDGRIDRMTRLTADAEVAVADVADRPLPWSPTSLGRLQ</sequence>
<name>A0A840EUC8_9ACTN</name>
<dbReference type="RefSeq" id="WP_183368640.1">
    <property type="nucleotide sequence ID" value="NZ_BAABHL010000001.1"/>
</dbReference>
<accession>A0A840EUC8</accession>
<comment type="caution">
    <text evidence="2">The sequence shown here is derived from an EMBL/GenBank/DDBJ whole genome shotgun (WGS) entry which is preliminary data.</text>
</comment>
<keyword evidence="3" id="KW-1185">Reference proteome</keyword>
<protein>
    <submittedName>
        <fullName evidence="2">Uncharacterized protein</fullName>
    </submittedName>
</protein>
<evidence type="ECO:0000256" key="1">
    <source>
        <dbReference type="SAM" id="MobiDB-lite"/>
    </source>
</evidence>
<feature type="region of interest" description="Disordered" evidence="1">
    <location>
        <begin position="39"/>
        <end position="75"/>
    </location>
</feature>
<dbReference type="AlphaFoldDB" id="A0A840EUC8"/>
<gene>
    <name evidence="2" type="ORF">BKA16_000008</name>
</gene>
<proteinExistence type="predicted"/>
<reference evidence="2 3" key="1">
    <citation type="submission" date="2020-08" db="EMBL/GenBank/DDBJ databases">
        <title>Sequencing the genomes of 1000 actinobacteria strains.</title>
        <authorList>
            <person name="Klenk H.-P."/>
        </authorList>
    </citation>
    <scope>NUCLEOTIDE SEQUENCE [LARGE SCALE GENOMIC DNA]</scope>
    <source>
        <strain evidence="2 3">DSM 45298</strain>
    </source>
</reference>
<evidence type="ECO:0000313" key="3">
    <source>
        <dbReference type="Proteomes" id="UP000551501"/>
    </source>
</evidence>
<organism evidence="2 3">
    <name type="scientific">Gordonia humi</name>
    <dbReference type="NCBI Taxonomy" id="686429"/>
    <lineage>
        <taxon>Bacteria</taxon>
        <taxon>Bacillati</taxon>
        <taxon>Actinomycetota</taxon>
        <taxon>Actinomycetes</taxon>
        <taxon>Mycobacteriales</taxon>
        <taxon>Gordoniaceae</taxon>
        <taxon>Gordonia</taxon>
    </lineage>
</organism>
<dbReference type="EMBL" id="JACIFP010000001">
    <property type="protein sequence ID" value="MBB4133456.1"/>
    <property type="molecule type" value="Genomic_DNA"/>
</dbReference>
<dbReference type="Proteomes" id="UP000551501">
    <property type="component" value="Unassembled WGS sequence"/>
</dbReference>
<evidence type="ECO:0000313" key="2">
    <source>
        <dbReference type="EMBL" id="MBB4133456.1"/>
    </source>
</evidence>